<dbReference type="EMBL" id="KV417512">
    <property type="protein sequence ID" value="KZP26721.1"/>
    <property type="molecule type" value="Genomic_DNA"/>
</dbReference>
<protein>
    <recommendedName>
        <fullName evidence="2">DUF6589 domain-containing protein</fullName>
    </recommendedName>
</protein>
<feature type="region of interest" description="Disordered" evidence="1">
    <location>
        <begin position="613"/>
        <end position="632"/>
    </location>
</feature>
<dbReference type="Proteomes" id="UP000076532">
    <property type="component" value="Unassembled WGS sequence"/>
</dbReference>
<feature type="compositionally biased region" description="Low complexity" evidence="1">
    <location>
        <begin position="888"/>
        <end position="914"/>
    </location>
</feature>
<evidence type="ECO:0000313" key="3">
    <source>
        <dbReference type="EMBL" id="KZP26721.1"/>
    </source>
</evidence>
<dbReference type="Pfam" id="PF20231">
    <property type="entry name" value="DUF6589"/>
    <property type="match status" value="1"/>
</dbReference>
<feature type="compositionally biased region" description="Basic and acidic residues" evidence="1">
    <location>
        <begin position="916"/>
        <end position="928"/>
    </location>
</feature>
<dbReference type="OrthoDB" id="3240429at2759"/>
<evidence type="ECO:0000256" key="1">
    <source>
        <dbReference type="SAM" id="MobiDB-lite"/>
    </source>
</evidence>
<name>A0A166Q3P7_9AGAM</name>
<proteinExistence type="predicted"/>
<feature type="region of interest" description="Disordered" evidence="1">
    <location>
        <begin position="867"/>
        <end position="935"/>
    </location>
</feature>
<feature type="region of interest" description="Disordered" evidence="1">
    <location>
        <begin position="954"/>
        <end position="986"/>
    </location>
</feature>
<sequence length="986" mass="110406">MKLFDSLGEFLSVLFYCHPKKSEKADPRTARHISVVSAFLQGTSVIHMGHIIDLIYSHRQSQPKRSSRHANEVYLAFSPTLSPAGIHHARPAMSSWATKLVGDAAHRAVGRLTKNDPEDPDDITQLRATTNGRAKNVRVAAWKDYGKLSMTAIGEKYLLREHLVYYLVEAMAGPRDRDGNTIVRERRPHTNVVVGAISALVLARNRNACGYFSMPFGAFQFACHSHVDVKRSLSRLGLLVSDKTTRLSLQSMTDSSMALLRDNMASSRRMNKLAAAICLDNCQQYVLVHEDGLGKQNQLKVGTAATAIYLDDCAPGAFDAQDYIARVAGQERKSLTTNSLWNDIDWDRMKNVMALHWVRVLVEFIPELKPHQKEVSARFRTSPIAKHRMREGRKTAVQPLGTNAEREIETEGMKRAVLDFEGQMGTGPESAGFLSWIRGDGGSFAAANRVKKYLSATGDDYKAFRNRLTTPEIWHMRSTNLNTISDNHYGPAASQDPSSLSKSSNCVQFTRPSNTSEVNFYPTVRALTLFWEMQVIDCWRQSFGVEDILVYFENLPADSEHRKLDTLLQLAPVLVKCNASQDAYFRALSRKAFDNSPADMKVTEGSPWVAAVHNPAAGPSTTRSTEKNTSTEKKCHVEADGFDGDRVLANSTLFLEDFGWWIEAAYAVPEGDMGRVMEVLKIWIFVFAGSSNQNYKEYLLEFYCLLKYESSQDLHDAILNNMLVNLTGELGSWIEGDLLQEHYNKWLEDMVGKRGGDFDDAFYRRTISPNVDHFLRIKELMQSAFDLKPRSKTHPEAHLRAESTLLLTMYKETELRRFRSTRSMGHAPRNYLDRGFTGLDRGKMDGFLSRSTDYSDIVAMVQALKTQDPAETNQSPTDENTNAAHVRTATVSSTATDSSTYSAATDNSDAPDAAGPDDHGLDNSEKKLSSGSYGSMYIESDTGLLVGDWTEEQEVEAEYDNNGDEVEDDDGEDIEDYAEQNEYDSD</sequence>
<dbReference type="InterPro" id="IPR046496">
    <property type="entry name" value="DUF6589"/>
</dbReference>
<dbReference type="AlphaFoldDB" id="A0A166Q3P7"/>
<feature type="compositionally biased region" description="Polar residues" evidence="1">
    <location>
        <begin position="869"/>
        <end position="883"/>
    </location>
</feature>
<feature type="domain" description="DUF6589" evidence="2">
    <location>
        <begin position="331"/>
        <end position="794"/>
    </location>
</feature>
<dbReference type="STRING" id="436010.A0A166Q3P7"/>
<organism evidence="3 4">
    <name type="scientific">Athelia psychrophila</name>
    <dbReference type="NCBI Taxonomy" id="1759441"/>
    <lineage>
        <taxon>Eukaryota</taxon>
        <taxon>Fungi</taxon>
        <taxon>Dikarya</taxon>
        <taxon>Basidiomycota</taxon>
        <taxon>Agaricomycotina</taxon>
        <taxon>Agaricomycetes</taxon>
        <taxon>Agaricomycetidae</taxon>
        <taxon>Atheliales</taxon>
        <taxon>Atheliaceae</taxon>
        <taxon>Athelia</taxon>
    </lineage>
</organism>
<keyword evidence="4" id="KW-1185">Reference proteome</keyword>
<evidence type="ECO:0000259" key="2">
    <source>
        <dbReference type="Pfam" id="PF20231"/>
    </source>
</evidence>
<reference evidence="3 4" key="1">
    <citation type="journal article" date="2016" name="Mol. Biol. Evol.">
        <title>Comparative Genomics of Early-Diverging Mushroom-Forming Fungi Provides Insights into the Origins of Lignocellulose Decay Capabilities.</title>
        <authorList>
            <person name="Nagy L.G."/>
            <person name="Riley R."/>
            <person name="Tritt A."/>
            <person name="Adam C."/>
            <person name="Daum C."/>
            <person name="Floudas D."/>
            <person name="Sun H."/>
            <person name="Yadav J.S."/>
            <person name="Pangilinan J."/>
            <person name="Larsson K.H."/>
            <person name="Matsuura K."/>
            <person name="Barry K."/>
            <person name="Labutti K."/>
            <person name="Kuo R."/>
            <person name="Ohm R.A."/>
            <person name="Bhattacharya S.S."/>
            <person name="Shirouzu T."/>
            <person name="Yoshinaga Y."/>
            <person name="Martin F.M."/>
            <person name="Grigoriev I.V."/>
            <person name="Hibbett D.S."/>
        </authorList>
    </citation>
    <scope>NUCLEOTIDE SEQUENCE [LARGE SCALE GENOMIC DNA]</scope>
    <source>
        <strain evidence="3 4">CBS 109695</strain>
    </source>
</reference>
<evidence type="ECO:0000313" key="4">
    <source>
        <dbReference type="Proteomes" id="UP000076532"/>
    </source>
</evidence>
<accession>A0A166Q3P7</accession>
<gene>
    <name evidence="3" type="ORF">FIBSPDRAFT_909075</name>
</gene>